<dbReference type="Gene3D" id="2.40.160.10">
    <property type="entry name" value="Porin"/>
    <property type="match status" value="1"/>
</dbReference>
<gene>
    <name evidence="4" type="ORF">FY550_13350</name>
</gene>
<dbReference type="CDD" id="cd00342">
    <property type="entry name" value="gram_neg_porins"/>
    <property type="match status" value="1"/>
</dbReference>
<dbReference type="GO" id="GO:0015288">
    <property type="term" value="F:porin activity"/>
    <property type="evidence" value="ECO:0007669"/>
    <property type="project" value="InterPro"/>
</dbReference>
<dbReference type="GO" id="GO:0009279">
    <property type="term" value="C:cell outer membrane"/>
    <property type="evidence" value="ECO:0007669"/>
    <property type="project" value="UniProtKB-SubCell"/>
</dbReference>
<dbReference type="InterPro" id="IPR050298">
    <property type="entry name" value="Gram-neg_bact_OMP"/>
</dbReference>
<sequence length="386" mass="43551">MTFNRTRLALSVCTATLLFSQQALAVNLYEDTQNRLEFSGRIAAGSSYVDDIEDDHDVVNAGSRVRLIYEHNFTDGWSSIARAEWGFDPFYRDGSDAHYKRMLYAGVSNDEYGTILIGKQYSMWYDMVAYWTDWFWYNGATAQGSFNGRDGDGGFEGNGRPDRAISYKNTWGDWSVGLLFQTSRDDHETDSVPEYTNIGGQQLVSGYRQRVDGFDRKYTGQGAVVWQPVEDWSFGATYTHSSIDAYTTGEEKDEDVDAGLLAARWTPGNWYFALTAGEYHNLVRSDDNFGNDEGDGIVDKARGYEGVALYNLKQPMPGTVQLYTGLNRLENTDTDARQAFYLAGVAWLTFNENLILSVERKFDDSKGDDGSDVGHDETDLLVRYNF</sequence>
<dbReference type="Proteomes" id="UP000322553">
    <property type="component" value="Chromosome"/>
</dbReference>
<dbReference type="PANTHER" id="PTHR34501:SF2">
    <property type="entry name" value="OUTER MEMBRANE PORIN F-RELATED"/>
    <property type="match status" value="1"/>
</dbReference>
<evidence type="ECO:0000256" key="1">
    <source>
        <dbReference type="ARBA" id="ARBA00004571"/>
    </source>
</evidence>
<reference evidence="4 5" key="1">
    <citation type="submission" date="2019-08" db="EMBL/GenBank/DDBJ databases">
        <title>Complete genome sequence of Kushneria sp. YCWA18, a halophilic phosphate-solubilizing bacterium isolated from Daqiao saltern in China.</title>
        <authorList>
            <person name="Du G.-X."/>
            <person name="Qu L.-Y."/>
        </authorList>
    </citation>
    <scope>NUCLEOTIDE SEQUENCE [LARGE SCALE GENOMIC DNA]</scope>
    <source>
        <strain evidence="4 5">YCWA18</strain>
    </source>
</reference>
<evidence type="ECO:0000256" key="3">
    <source>
        <dbReference type="ARBA" id="ARBA00023136"/>
    </source>
</evidence>
<dbReference type="STRING" id="657387.BH688_08320"/>
<evidence type="ECO:0000313" key="5">
    <source>
        <dbReference type="Proteomes" id="UP000322553"/>
    </source>
</evidence>
<dbReference type="KEGG" id="kuy:FY550_13350"/>
<dbReference type="RefSeq" id="WP_070978322.1">
    <property type="nucleotide sequence ID" value="NZ_CP043420.1"/>
</dbReference>
<dbReference type="InterPro" id="IPR033900">
    <property type="entry name" value="Gram_neg_porin_domain"/>
</dbReference>
<comment type="subcellular location">
    <subcellularLocation>
        <location evidence="1">Cell outer membrane</location>
        <topology evidence="1">Multi-pass membrane protein</topology>
    </subcellularLocation>
</comment>
<dbReference type="PANTHER" id="PTHR34501">
    <property type="entry name" value="PROTEIN YDDL-RELATED"/>
    <property type="match status" value="1"/>
</dbReference>
<dbReference type="SUPFAM" id="SSF56935">
    <property type="entry name" value="Porins"/>
    <property type="match status" value="1"/>
</dbReference>
<keyword evidence="2" id="KW-0732">Signal</keyword>
<dbReference type="InterPro" id="IPR023614">
    <property type="entry name" value="Porin_dom_sf"/>
</dbReference>
<keyword evidence="5" id="KW-1185">Reference proteome</keyword>
<dbReference type="OrthoDB" id="784582at2"/>
<evidence type="ECO:0000313" key="4">
    <source>
        <dbReference type="EMBL" id="QEL12028.1"/>
    </source>
</evidence>
<name>A0A1S1NXG0_9GAMM</name>
<dbReference type="AlphaFoldDB" id="A0A1S1NXG0"/>
<proteinExistence type="predicted"/>
<keyword evidence="3" id="KW-0472">Membrane</keyword>
<protein>
    <submittedName>
        <fullName evidence="4">Porin</fullName>
    </submittedName>
</protein>
<organism evidence="4 5">
    <name type="scientific">Kushneria phosphatilytica</name>
    <dbReference type="NCBI Taxonomy" id="657387"/>
    <lineage>
        <taxon>Bacteria</taxon>
        <taxon>Pseudomonadati</taxon>
        <taxon>Pseudomonadota</taxon>
        <taxon>Gammaproteobacteria</taxon>
        <taxon>Oceanospirillales</taxon>
        <taxon>Halomonadaceae</taxon>
        <taxon>Kushneria</taxon>
    </lineage>
</organism>
<dbReference type="EMBL" id="CP043420">
    <property type="protein sequence ID" value="QEL12028.1"/>
    <property type="molecule type" value="Genomic_DNA"/>
</dbReference>
<evidence type="ECO:0000256" key="2">
    <source>
        <dbReference type="ARBA" id="ARBA00022729"/>
    </source>
</evidence>
<accession>A0A1S1NXG0</accession>